<dbReference type="InterPro" id="IPR001611">
    <property type="entry name" value="Leu-rich_rpt"/>
</dbReference>
<dbReference type="PANTHER" id="PTHR47988">
    <property type="entry name" value="SOMATIC EMBRYOGENESIS RECEPTOR KINASE 1"/>
    <property type="match status" value="1"/>
</dbReference>
<keyword evidence="1" id="KW-0732">Signal</keyword>
<evidence type="ECO:0000313" key="2">
    <source>
        <dbReference type="EMBL" id="PQQ18996.1"/>
    </source>
</evidence>
<proteinExistence type="predicted"/>
<dbReference type="OrthoDB" id="1706439at2759"/>
<dbReference type="STRING" id="2094558.A0A315AXP4"/>
<name>A0A315AXP4_PRUYE</name>
<gene>
    <name evidence="2" type="ORF">Pyn_27338</name>
</gene>
<accession>A0A315AXP4</accession>
<dbReference type="InterPro" id="IPR032675">
    <property type="entry name" value="LRR_dom_sf"/>
</dbReference>
<dbReference type="Proteomes" id="UP000250321">
    <property type="component" value="Unassembled WGS sequence"/>
</dbReference>
<dbReference type="Pfam" id="PF00560">
    <property type="entry name" value="LRR_1"/>
    <property type="match status" value="1"/>
</dbReference>
<reference evidence="2 3" key="1">
    <citation type="submission" date="2018-02" db="EMBL/GenBank/DDBJ databases">
        <title>Draft genome of wild Prunus yedoensis var. nudiflora.</title>
        <authorList>
            <person name="Baek S."/>
            <person name="Kim J.-H."/>
            <person name="Choi K."/>
            <person name="Kim G.-B."/>
            <person name="Cho A."/>
            <person name="Jang H."/>
            <person name="Shin C.-H."/>
            <person name="Yu H.-J."/>
            <person name="Mun J.-H."/>
        </authorList>
    </citation>
    <scope>NUCLEOTIDE SEQUENCE [LARGE SCALE GENOMIC DNA]</scope>
    <source>
        <strain evidence="3">cv. Jeju island</strain>
        <tissue evidence="2">Leaf</tissue>
    </source>
</reference>
<comment type="caution">
    <text evidence="2">The sequence shown here is derived from an EMBL/GenBank/DDBJ whole genome shotgun (WGS) entry which is preliminary data.</text>
</comment>
<sequence length="93" mass="10665">METRRSDPCNWKGVKCDKKTKRVIYLSLAGHKLSGFVSPDLGKLDQLRILALHNNYFYGTIPSDLGNCTELQGIFTIAVYLAYHKTTKLLRYR</sequence>
<protein>
    <submittedName>
        <fullName evidence="2">LRR receptor-like serine/threonine-protein kinase FEI 2</fullName>
    </submittedName>
</protein>
<dbReference type="AlphaFoldDB" id="A0A315AXP4"/>
<keyword evidence="3" id="KW-1185">Reference proteome</keyword>
<dbReference type="EMBL" id="PJQY01000089">
    <property type="protein sequence ID" value="PQQ18996.1"/>
    <property type="molecule type" value="Genomic_DNA"/>
</dbReference>
<keyword evidence="2" id="KW-0418">Kinase</keyword>
<dbReference type="GO" id="GO:0016301">
    <property type="term" value="F:kinase activity"/>
    <property type="evidence" value="ECO:0007669"/>
    <property type="project" value="UniProtKB-KW"/>
</dbReference>
<dbReference type="SUPFAM" id="SSF52058">
    <property type="entry name" value="L domain-like"/>
    <property type="match status" value="1"/>
</dbReference>
<organism evidence="2 3">
    <name type="scientific">Prunus yedoensis var. nudiflora</name>
    <dbReference type="NCBI Taxonomy" id="2094558"/>
    <lineage>
        <taxon>Eukaryota</taxon>
        <taxon>Viridiplantae</taxon>
        <taxon>Streptophyta</taxon>
        <taxon>Embryophyta</taxon>
        <taxon>Tracheophyta</taxon>
        <taxon>Spermatophyta</taxon>
        <taxon>Magnoliopsida</taxon>
        <taxon>eudicotyledons</taxon>
        <taxon>Gunneridae</taxon>
        <taxon>Pentapetalae</taxon>
        <taxon>rosids</taxon>
        <taxon>fabids</taxon>
        <taxon>Rosales</taxon>
        <taxon>Rosaceae</taxon>
        <taxon>Amygdaloideae</taxon>
        <taxon>Amygdaleae</taxon>
        <taxon>Prunus</taxon>
    </lineage>
</organism>
<keyword evidence="2" id="KW-0675">Receptor</keyword>
<keyword evidence="2" id="KW-0808">Transferase</keyword>
<evidence type="ECO:0000313" key="3">
    <source>
        <dbReference type="Proteomes" id="UP000250321"/>
    </source>
</evidence>
<evidence type="ECO:0000256" key="1">
    <source>
        <dbReference type="ARBA" id="ARBA00022729"/>
    </source>
</evidence>
<dbReference type="Gene3D" id="3.80.10.10">
    <property type="entry name" value="Ribonuclease Inhibitor"/>
    <property type="match status" value="1"/>
</dbReference>